<sequence>MSKQKKKKQLPLPLYDELTNLDQSLFNEEGAWHTPDYITDNMVHTFRYYQNAALRFFHYSQVTKEFRHRKINHVLFNMATGSGKTDLMAGLILYLYQEHGYQNFLFLVNTKGVLNKTIDNLTNKSSDKYLYTPDIEIDGERVEIRRVSTFPKIQSKNTIYLKLDTVQSVASDIYTQKENAMGEEDYARDKVVILADEAHHYSASTKTEKEMERSWEKAIETILNARKDNKLLEFTATIDLDNKNIYEKYKDKVIYRYALDRYIQDKYSKNVKRIQSSNSSEE</sequence>
<dbReference type="InterPro" id="IPR027417">
    <property type="entry name" value="P-loop_NTPase"/>
</dbReference>
<gene>
    <name evidence="2" type="ORF">QN341_12615</name>
</gene>
<dbReference type="GO" id="GO:0005524">
    <property type="term" value="F:ATP binding"/>
    <property type="evidence" value="ECO:0007669"/>
    <property type="project" value="InterPro"/>
</dbReference>
<dbReference type="InterPro" id="IPR006935">
    <property type="entry name" value="Helicase/UvrB_N"/>
</dbReference>
<dbReference type="Pfam" id="PF04851">
    <property type="entry name" value="ResIII"/>
    <property type="match status" value="1"/>
</dbReference>
<name>A0AAW7CKK3_HEYCO</name>
<evidence type="ECO:0000313" key="2">
    <source>
        <dbReference type="EMBL" id="MDL5041865.1"/>
    </source>
</evidence>
<dbReference type="InterPro" id="IPR050742">
    <property type="entry name" value="Helicase_Restrict-Modif_Enz"/>
</dbReference>
<dbReference type="Gene3D" id="3.40.50.300">
    <property type="entry name" value="P-loop containing nucleotide triphosphate hydrolases"/>
    <property type="match status" value="1"/>
</dbReference>
<dbReference type="PANTHER" id="PTHR47396:SF1">
    <property type="entry name" value="ATP-DEPENDENT HELICASE IRC3-RELATED"/>
    <property type="match status" value="1"/>
</dbReference>
<proteinExistence type="predicted"/>
<dbReference type="GO" id="GO:0004386">
    <property type="term" value="F:helicase activity"/>
    <property type="evidence" value="ECO:0007669"/>
    <property type="project" value="UniProtKB-KW"/>
</dbReference>
<evidence type="ECO:0000313" key="3">
    <source>
        <dbReference type="Proteomes" id="UP001223084"/>
    </source>
</evidence>
<keyword evidence="2" id="KW-0067">ATP-binding</keyword>
<dbReference type="GO" id="GO:0003677">
    <property type="term" value="F:DNA binding"/>
    <property type="evidence" value="ECO:0007669"/>
    <property type="project" value="InterPro"/>
</dbReference>
<dbReference type="InterPro" id="IPR014001">
    <property type="entry name" value="Helicase_ATP-bd"/>
</dbReference>
<dbReference type="EMBL" id="JASUZX010000002">
    <property type="protein sequence ID" value="MDL5041865.1"/>
    <property type="molecule type" value="Genomic_DNA"/>
</dbReference>
<dbReference type="SUPFAM" id="SSF52540">
    <property type="entry name" value="P-loop containing nucleoside triphosphate hydrolases"/>
    <property type="match status" value="1"/>
</dbReference>
<keyword evidence="2" id="KW-0547">Nucleotide-binding</keyword>
<dbReference type="PROSITE" id="PS51192">
    <property type="entry name" value="HELICASE_ATP_BIND_1"/>
    <property type="match status" value="1"/>
</dbReference>
<keyword evidence="2" id="KW-0347">Helicase</keyword>
<comment type="caution">
    <text evidence="2">The sequence shown here is derived from an EMBL/GenBank/DDBJ whole genome shotgun (WGS) entry which is preliminary data.</text>
</comment>
<dbReference type="RefSeq" id="WP_285958549.1">
    <property type="nucleotide sequence ID" value="NZ_JASUZX010000002.1"/>
</dbReference>
<accession>A0AAW7CKK3</accession>
<evidence type="ECO:0000259" key="1">
    <source>
        <dbReference type="PROSITE" id="PS51192"/>
    </source>
</evidence>
<keyword evidence="2" id="KW-0378">Hydrolase</keyword>
<dbReference type="SMART" id="SM00487">
    <property type="entry name" value="DEXDc"/>
    <property type="match status" value="1"/>
</dbReference>
<dbReference type="Proteomes" id="UP001223084">
    <property type="component" value="Unassembled WGS sequence"/>
</dbReference>
<dbReference type="AlphaFoldDB" id="A0AAW7CKK3"/>
<protein>
    <submittedName>
        <fullName evidence="2">DEAD/DEAH box helicase family protein</fullName>
    </submittedName>
</protein>
<dbReference type="PANTHER" id="PTHR47396">
    <property type="entry name" value="TYPE I RESTRICTION ENZYME ECOKI R PROTEIN"/>
    <property type="match status" value="1"/>
</dbReference>
<dbReference type="GO" id="GO:0016787">
    <property type="term" value="F:hydrolase activity"/>
    <property type="evidence" value="ECO:0007669"/>
    <property type="project" value="InterPro"/>
</dbReference>
<organism evidence="2 3">
    <name type="scientific">Heyndrickxia coagulans</name>
    <name type="common">Weizmannia coagulans</name>
    <dbReference type="NCBI Taxonomy" id="1398"/>
    <lineage>
        <taxon>Bacteria</taxon>
        <taxon>Bacillati</taxon>
        <taxon>Bacillota</taxon>
        <taxon>Bacilli</taxon>
        <taxon>Bacillales</taxon>
        <taxon>Bacillaceae</taxon>
        <taxon>Heyndrickxia</taxon>
    </lineage>
</organism>
<reference evidence="2" key="1">
    <citation type="submission" date="2023-06" db="EMBL/GenBank/DDBJ databases">
        <title>Probiogenomic evaluation and L lactic producing Weizmannia coaggulans BKMTCR2-2 from tree bark.</title>
        <authorList>
            <person name="Mahittikon J."/>
            <person name="Tanasupawat S."/>
        </authorList>
    </citation>
    <scope>NUCLEOTIDE SEQUENCE</scope>
    <source>
        <strain evidence="2">BKMTCR2-2</strain>
    </source>
</reference>
<dbReference type="GO" id="GO:0005829">
    <property type="term" value="C:cytosol"/>
    <property type="evidence" value="ECO:0007669"/>
    <property type="project" value="TreeGrafter"/>
</dbReference>
<feature type="domain" description="Helicase ATP-binding" evidence="1">
    <location>
        <begin position="65"/>
        <end position="256"/>
    </location>
</feature>